<feature type="compositionally biased region" description="Basic and acidic residues" evidence="1">
    <location>
        <begin position="264"/>
        <end position="274"/>
    </location>
</feature>
<dbReference type="AlphaFoldDB" id="A0A4E0R3H2"/>
<dbReference type="EMBL" id="JXXN02004106">
    <property type="protein sequence ID" value="THD20876.1"/>
    <property type="molecule type" value="Genomic_DNA"/>
</dbReference>
<feature type="compositionally biased region" description="Low complexity" evidence="1">
    <location>
        <begin position="160"/>
        <end position="173"/>
    </location>
</feature>
<protein>
    <submittedName>
        <fullName evidence="3">Uncharacterized protein</fullName>
    </submittedName>
</protein>
<feature type="transmembrane region" description="Helical" evidence="2">
    <location>
        <begin position="12"/>
        <end position="41"/>
    </location>
</feature>
<organism evidence="3 4">
    <name type="scientific">Fasciola hepatica</name>
    <name type="common">Liver fluke</name>
    <dbReference type="NCBI Taxonomy" id="6192"/>
    <lineage>
        <taxon>Eukaryota</taxon>
        <taxon>Metazoa</taxon>
        <taxon>Spiralia</taxon>
        <taxon>Lophotrochozoa</taxon>
        <taxon>Platyhelminthes</taxon>
        <taxon>Trematoda</taxon>
        <taxon>Digenea</taxon>
        <taxon>Plagiorchiida</taxon>
        <taxon>Echinostomata</taxon>
        <taxon>Echinostomatoidea</taxon>
        <taxon>Fasciolidae</taxon>
        <taxon>Fasciola</taxon>
    </lineage>
</organism>
<feature type="compositionally biased region" description="Polar residues" evidence="1">
    <location>
        <begin position="174"/>
        <end position="189"/>
    </location>
</feature>
<feature type="compositionally biased region" description="Polar residues" evidence="1">
    <location>
        <begin position="236"/>
        <end position="252"/>
    </location>
</feature>
<reference evidence="3" key="1">
    <citation type="submission" date="2019-03" db="EMBL/GenBank/DDBJ databases">
        <title>Improved annotation for the trematode Fasciola hepatica.</title>
        <authorList>
            <person name="Choi Y.-J."/>
            <person name="Martin J."/>
            <person name="Mitreva M."/>
        </authorList>
    </citation>
    <scope>NUCLEOTIDE SEQUENCE [LARGE SCALE GENOMIC DNA]</scope>
</reference>
<name>A0A4E0R3H2_FASHE</name>
<feature type="compositionally biased region" description="Polar residues" evidence="1">
    <location>
        <begin position="577"/>
        <end position="586"/>
    </location>
</feature>
<proteinExistence type="predicted"/>
<keyword evidence="2" id="KW-0472">Membrane</keyword>
<comment type="caution">
    <text evidence="3">The sequence shown here is derived from an EMBL/GenBank/DDBJ whole genome shotgun (WGS) entry which is preliminary data.</text>
</comment>
<feature type="region of interest" description="Disordered" evidence="1">
    <location>
        <begin position="563"/>
        <end position="602"/>
    </location>
</feature>
<keyword evidence="4" id="KW-1185">Reference proteome</keyword>
<evidence type="ECO:0000313" key="3">
    <source>
        <dbReference type="EMBL" id="THD20876.1"/>
    </source>
</evidence>
<accession>A0A4E0R3H2</accession>
<keyword evidence="2" id="KW-0812">Transmembrane</keyword>
<feature type="region of interest" description="Disordered" evidence="1">
    <location>
        <begin position="160"/>
        <end position="189"/>
    </location>
</feature>
<evidence type="ECO:0000313" key="4">
    <source>
        <dbReference type="Proteomes" id="UP000230066"/>
    </source>
</evidence>
<dbReference type="Proteomes" id="UP000230066">
    <property type="component" value="Unassembled WGS sequence"/>
</dbReference>
<feature type="region of interest" description="Disordered" evidence="1">
    <location>
        <begin position="220"/>
        <end position="295"/>
    </location>
</feature>
<gene>
    <name evidence="3" type="ORF">D915_008256</name>
</gene>
<evidence type="ECO:0000256" key="1">
    <source>
        <dbReference type="SAM" id="MobiDB-lite"/>
    </source>
</evidence>
<sequence>MSLPCSTCAVRFPCAVVVLVGILLLVGGSCVILVWAFVPYFSQTYPIGLQVGAVSCGMGVLVVISALIGIYRWHVNMSRNNTHKAAVQRTRGSCMLGNTHEFYIATPSSFSLGGDESHAGLKKAHSTAYISLGPAQAEKIKVLGLVHGFISATDLRRPLRTSTSLKSSTHSQSNGAFRNSSTVEPPNTSAVLFSANPDAAHVAVAAHCYKRLARDKSLRRSLPRVMVHPPMRRSPVQESHSQTNLAGANNQHLHLDNDDEGGDIENHEQNDGTDKSITTGQTDHGNRTERGRLVSNLVSQAKYSVGSRLSTREVNFSQLDPDTKPRCRLTRVLTTPPVGRASLFNLTSSECVSPSSVWMSTCGGGGAMTIGSADSNPGKTEHDYRASLRRANSSKRFLLMDQGGQVISCTTLFGEELELDTSGSSGGVGCRRFQACSGWNFFPVFVGHDQFASDEQLEERATLFTNGTMANHSIHVSDAGLSFTNSETEVGCTQADNLDRPMTRTRNSSRHVGALDRLRRLFRRIRTTGCNAPDRVSISDPRVVPSGLESGLQESLISTTVPFVQPNTDTDTKDTAGRQTETGHSTSARDEQRVADEDSTTDVHIPHVPGILNNASVFSLPAISPDMWTADRPVWIMGVPVPDCEPTDDHWLTTMDACDVILLREGQADRPDAVTGSSSSVYAFHVRPPSRLRPTSHYQSARSNHGRARSLGRILLSDKQNVDAP</sequence>
<feature type="transmembrane region" description="Helical" evidence="2">
    <location>
        <begin position="47"/>
        <end position="71"/>
    </location>
</feature>
<feature type="compositionally biased region" description="Basic and acidic residues" evidence="1">
    <location>
        <begin position="587"/>
        <end position="596"/>
    </location>
</feature>
<evidence type="ECO:0000256" key="2">
    <source>
        <dbReference type="SAM" id="Phobius"/>
    </source>
</evidence>
<keyword evidence="2" id="KW-1133">Transmembrane helix</keyword>
<feature type="region of interest" description="Disordered" evidence="1">
    <location>
        <begin position="691"/>
        <end position="725"/>
    </location>
</feature>